<keyword evidence="1" id="KW-1133">Transmembrane helix</keyword>
<evidence type="ECO:0000313" key="2">
    <source>
        <dbReference type="EMBL" id="SVD92719.1"/>
    </source>
</evidence>
<feature type="transmembrane region" description="Helical" evidence="1">
    <location>
        <begin position="150"/>
        <end position="172"/>
    </location>
</feature>
<dbReference type="GO" id="GO:0005886">
    <property type="term" value="C:plasma membrane"/>
    <property type="evidence" value="ECO:0007669"/>
    <property type="project" value="TreeGrafter"/>
</dbReference>
<dbReference type="PANTHER" id="PTHR43129">
    <property type="entry name" value="FOSMIDOMYCIN RESISTANCE PROTEIN"/>
    <property type="match status" value="1"/>
</dbReference>
<dbReference type="PANTHER" id="PTHR43129:SF1">
    <property type="entry name" value="FOSMIDOMYCIN RESISTANCE PROTEIN"/>
    <property type="match status" value="1"/>
</dbReference>
<dbReference type="InterPro" id="IPR011701">
    <property type="entry name" value="MFS"/>
</dbReference>
<feature type="transmembrane region" description="Helical" evidence="1">
    <location>
        <begin position="17"/>
        <end position="35"/>
    </location>
</feature>
<dbReference type="AlphaFoldDB" id="A0A382ZBY2"/>
<feature type="transmembrane region" description="Helical" evidence="1">
    <location>
        <begin position="184"/>
        <end position="205"/>
    </location>
</feature>
<dbReference type="SUPFAM" id="SSF103473">
    <property type="entry name" value="MFS general substrate transporter"/>
    <property type="match status" value="1"/>
</dbReference>
<keyword evidence="1" id="KW-0812">Transmembrane</keyword>
<dbReference type="EMBL" id="UINC01182479">
    <property type="protein sequence ID" value="SVD92719.1"/>
    <property type="molecule type" value="Genomic_DNA"/>
</dbReference>
<organism evidence="2">
    <name type="scientific">marine metagenome</name>
    <dbReference type="NCBI Taxonomy" id="408172"/>
    <lineage>
        <taxon>unclassified sequences</taxon>
        <taxon>metagenomes</taxon>
        <taxon>ecological metagenomes</taxon>
    </lineage>
</organism>
<keyword evidence="1" id="KW-0472">Membrane</keyword>
<evidence type="ECO:0000256" key="1">
    <source>
        <dbReference type="SAM" id="Phobius"/>
    </source>
</evidence>
<dbReference type="GO" id="GO:0022857">
    <property type="term" value="F:transmembrane transporter activity"/>
    <property type="evidence" value="ECO:0007669"/>
    <property type="project" value="InterPro"/>
</dbReference>
<dbReference type="Pfam" id="PF07690">
    <property type="entry name" value="MFS_1"/>
    <property type="match status" value="1"/>
</dbReference>
<dbReference type="Gene3D" id="1.20.1250.20">
    <property type="entry name" value="MFS general substrate transporter like domains"/>
    <property type="match status" value="1"/>
</dbReference>
<feature type="non-terminal residue" evidence="2">
    <location>
        <position position="1"/>
    </location>
</feature>
<gene>
    <name evidence="2" type="ORF">METZ01_LOCUS445573</name>
</gene>
<feature type="transmembrane region" description="Helical" evidence="1">
    <location>
        <begin position="93"/>
        <end position="113"/>
    </location>
</feature>
<feature type="transmembrane region" description="Helical" evidence="1">
    <location>
        <begin position="211"/>
        <end position="230"/>
    </location>
</feature>
<name>A0A382ZBY2_9ZZZZ</name>
<feature type="transmembrane region" description="Helical" evidence="1">
    <location>
        <begin position="56"/>
        <end position="73"/>
    </location>
</feature>
<accession>A0A382ZBY2</accession>
<evidence type="ECO:0008006" key="3">
    <source>
        <dbReference type="Google" id="ProtNLM"/>
    </source>
</evidence>
<proteinExistence type="predicted"/>
<reference evidence="2" key="1">
    <citation type="submission" date="2018-05" db="EMBL/GenBank/DDBJ databases">
        <authorList>
            <person name="Lanie J.A."/>
            <person name="Ng W.-L."/>
            <person name="Kazmierczak K.M."/>
            <person name="Andrzejewski T.M."/>
            <person name="Davidsen T.M."/>
            <person name="Wayne K.J."/>
            <person name="Tettelin H."/>
            <person name="Glass J.I."/>
            <person name="Rusch D."/>
            <person name="Podicherti R."/>
            <person name="Tsui H.-C.T."/>
            <person name="Winkler M.E."/>
        </authorList>
    </citation>
    <scope>NUCLEOTIDE SEQUENCE</scope>
</reference>
<sequence length="243" mass="25137">GPLAIVFLVSTAGLHNTWYAIVPAIVLSVALVWILPPDTPRASLESPSLVRVLSGLRGPLGVIFCISALGAFAQRVFITLSPIIASEAGASEAVGAVTLSVYLGAQAFGSIFSGWLTDRVDRGHLLAWLTSLSVPTHMLALALPPGSMGAFIFAGTSGFLNMALLPPIVVMAQEIVPESAAMGSAVVMGLAWATGSVGLLVTGVIGDTMGAQNAGLVSVPVLLCATWLCFNPRIQLYRRAQNS</sequence>
<protein>
    <recommendedName>
        <fullName evidence="3">Major facilitator superfamily (MFS) profile domain-containing protein</fullName>
    </recommendedName>
</protein>
<dbReference type="InterPro" id="IPR036259">
    <property type="entry name" value="MFS_trans_sf"/>
</dbReference>